<comment type="similarity">
    <text evidence="10">Belongs to the adenylate cyclase family. DacA/CdaA subfamily.</text>
</comment>
<accession>A0A7X2T3A5</accession>
<evidence type="ECO:0000256" key="8">
    <source>
        <dbReference type="ARBA" id="ARBA00022989"/>
    </source>
</evidence>
<comment type="catalytic activity">
    <reaction evidence="1 10">
        <text>2 ATP = 3',3'-c-di-AMP + 2 diphosphate</text>
        <dbReference type="Rhea" id="RHEA:35655"/>
        <dbReference type="ChEBI" id="CHEBI:30616"/>
        <dbReference type="ChEBI" id="CHEBI:33019"/>
        <dbReference type="ChEBI" id="CHEBI:71500"/>
        <dbReference type="EC" id="2.7.7.85"/>
    </reaction>
</comment>
<protein>
    <recommendedName>
        <fullName evidence="10">Diadenylate cyclase</fullName>
        <shortName evidence="10">DAC</shortName>
        <ecNumber evidence="10">2.7.7.85</ecNumber>
    </recommendedName>
    <alternativeName>
        <fullName evidence="10">Cyclic-di-AMP synthase</fullName>
        <shortName evidence="10">c-di-AMP synthase</shortName>
    </alternativeName>
</protein>
<comment type="function">
    <text evidence="10">Catalyzes the condensation of 2 ATP molecules into cyclic di-AMP (c-di-AMP), a second messenger used to regulate differing processes in different bacteria.</text>
</comment>
<dbReference type="Proteomes" id="UP000470082">
    <property type="component" value="Unassembled WGS sequence"/>
</dbReference>
<keyword evidence="2 10" id="KW-1003">Cell membrane</keyword>
<evidence type="ECO:0000256" key="3">
    <source>
        <dbReference type="ARBA" id="ARBA00022679"/>
    </source>
</evidence>
<evidence type="ECO:0000256" key="7">
    <source>
        <dbReference type="ARBA" id="ARBA00022840"/>
    </source>
</evidence>
<dbReference type="EMBL" id="VUMM01000004">
    <property type="protein sequence ID" value="MSS01232.1"/>
    <property type="molecule type" value="Genomic_DNA"/>
</dbReference>
<comment type="caution">
    <text evidence="10">Lacks conserved residue(s) required for the propagation of feature annotation.</text>
</comment>
<evidence type="ECO:0000256" key="2">
    <source>
        <dbReference type="ARBA" id="ARBA00022475"/>
    </source>
</evidence>
<evidence type="ECO:0000256" key="5">
    <source>
        <dbReference type="ARBA" id="ARBA00022695"/>
    </source>
</evidence>
<dbReference type="InterPro" id="IPR036888">
    <property type="entry name" value="DNA_integrity_DisA_N_sf"/>
</dbReference>
<dbReference type="InterPro" id="IPR003390">
    <property type="entry name" value="DNA_integrity_scan_DisA_N"/>
</dbReference>
<reference evidence="12 13" key="1">
    <citation type="submission" date="2019-08" db="EMBL/GenBank/DDBJ databases">
        <title>In-depth cultivation of the pig gut microbiome towards novel bacterial diversity and tailored functional studies.</title>
        <authorList>
            <person name="Wylensek D."/>
            <person name="Hitch T.C.A."/>
            <person name="Clavel T."/>
        </authorList>
    </citation>
    <scope>NUCLEOTIDE SEQUENCE [LARGE SCALE GENOMIC DNA]</scope>
    <source>
        <strain evidence="12 13">LKV-178-WT-2G</strain>
    </source>
</reference>
<dbReference type="SUPFAM" id="SSF143597">
    <property type="entry name" value="YojJ-like"/>
    <property type="match status" value="1"/>
</dbReference>
<dbReference type="FunFam" id="3.40.1700.10:FF:000002">
    <property type="entry name" value="Diadenylate cyclase"/>
    <property type="match status" value="1"/>
</dbReference>
<evidence type="ECO:0000256" key="1">
    <source>
        <dbReference type="ARBA" id="ARBA00000877"/>
    </source>
</evidence>
<dbReference type="InterPro" id="IPR014046">
    <property type="entry name" value="C-di-AMP_synthase"/>
</dbReference>
<dbReference type="PIRSF" id="PIRSF004793">
    <property type="entry name" value="UCP004793"/>
    <property type="match status" value="1"/>
</dbReference>
<sequence length="305" mass="33887">MSFTITELKFVLQLIIDILFVWFLIYSLLRILSNNNRTIQIVKGALIVLLIKGISAFFNLSAVGYIIDIFLNWGVVLVIVIFHPEIREILEKVGKTGTRSVHLSSLQYEEMIDNIVDACDIMSRKKTGALITIQQNQDLQEYVQSGIMMGSEVSSELLCTIFQYGTPMHDGAVIIQGNKIACAAAYFPPTTRDLPSKYGARHRAAVGISEISDSITIIVSEETGNISVAMNGYLTLYSSSALKNFLMSTLVLEDSKSTPNFINSMIQTANNLTSRSKKKEKITDERIKPIKIIDNYSKGADDNGK</sequence>
<dbReference type="AlphaFoldDB" id="A0A7X2T3A5"/>
<dbReference type="RefSeq" id="WP_154459697.1">
    <property type="nucleotide sequence ID" value="NZ_JAQYTQ010000006.1"/>
</dbReference>
<keyword evidence="13" id="KW-1185">Reference proteome</keyword>
<evidence type="ECO:0000256" key="6">
    <source>
        <dbReference type="ARBA" id="ARBA00022741"/>
    </source>
</evidence>
<gene>
    <name evidence="10" type="primary">dacA</name>
    <name evidence="12" type="ORF">FYJ50_03790</name>
</gene>
<feature type="domain" description="DAC" evidence="11">
    <location>
        <begin position="83"/>
        <end position="240"/>
    </location>
</feature>
<evidence type="ECO:0000256" key="4">
    <source>
        <dbReference type="ARBA" id="ARBA00022692"/>
    </source>
</evidence>
<proteinExistence type="inferred from homology"/>
<evidence type="ECO:0000313" key="12">
    <source>
        <dbReference type="EMBL" id="MSS01232.1"/>
    </source>
</evidence>
<dbReference type="PANTHER" id="PTHR34185:SF1">
    <property type="entry name" value="DIADENYLATE CYCLASE"/>
    <property type="match status" value="1"/>
</dbReference>
<dbReference type="HAMAP" id="MF_01499">
    <property type="entry name" value="DacA"/>
    <property type="match status" value="1"/>
</dbReference>
<comment type="caution">
    <text evidence="12">The sequence shown here is derived from an EMBL/GenBank/DDBJ whole genome shotgun (WGS) entry which is preliminary data.</text>
</comment>
<evidence type="ECO:0000313" key="13">
    <source>
        <dbReference type="Proteomes" id="UP000470082"/>
    </source>
</evidence>
<feature type="transmembrane region" description="Helical" evidence="10">
    <location>
        <begin position="41"/>
        <end position="58"/>
    </location>
</feature>
<dbReference type="GO" id="GO:0006171">
    <property type="term" value="P:cAMP biosynthetic process"/>
    <property type="evidence" value="ECO:0007669"/>
    <property type="project" value="InterPro"/>
</dbReference>
<dbReference type="InterPro" id="IPR045585">
    <property type="entry name" value="CdaA_N"/>
</dbReference>
<dbReference type="NCBIfam" id="TIGR00159">
    <property type="entry name" value="diadenylate cyclase CdaA"/>
    <property type="match status" value="1"/>
</dbReference>
<dbReference type="GO" id="GO:0005524">
    <property type="term" value="F:ATP binding"/>
    <property type="evidence" value="ECO:0007669"/>
    <property type="project" value="UniProtKB-UniRule"/>
</dbReference>
<name>A0A7X2T3A5_9FIRM</name>
<keyword evidence="9 10" id="KW-0472">Membrane</keyword>
<evidence type="ECO:0000256" key="10">
    <source>
        <dbReference type="HAMAP-Rule" id="MF_01499"/>
    </source>
</evidence>
<dbReference type="InterPro" id="IPR050338">
    <property type="entry name" value="DisA"/>
</dbReference>
<feature type="transmembrane region" description="Helical" evidence="10">
    <location>
        <begin position="12"/>
        <end position="29"/>
    </location>
</feature>
<organism evidence="12 13">
    <name type="scientific">Floccifex porci</name>
    <dbReference type="NCBI Taxonomy" id="2606629"/>
    <lineage>
        <taxon>Bacteria</taxon>
        <taxon>Bacillati</taxon>
        <taxon>Bacillota</taxon>
        <taxon>Erysipelotrichia</taxon>
        <taxon>Erysipelotrichales</taxon>
        <taxon>Erysipelotrichaceae</taxon>
        <taxon>Floccifex</taxon>
    </lineage>
</organism>
<dbReference type="Gene3D" id="3.40.1700.10">
    <property type="entry name" value="DNA integrity scanning protein, DisA, N-terminal domain"/>
    <property type="match status" value="1"/>
</dbReference>
<comment type="subunit">
    <text evidence="10">Probably a homodimer.</text>
</comment>
<dbReference type="PANTHER" id="PTHR34185">
    <property type="entry name" value="DIADENYLATE CYCLASE"/>
    <property type="match status" value="1"/>
</dbReference>
<dbReference type="InterPro" id="IPR034701">
    <property type="entry name" value="CdaA"/>
</dbReference>
<evidence type="ECO:0000256" key="9">
    <source>
        <dbReference type="ARBA" id="ARBA00023136"/>
    </source>
</evidence>
<keyword evidence="5 10" id="KW-0548">Nucleotidyltransferase</keyword>
<keyword evidence="3 10" id="KW-0808">Transferase</keyword>
<dbReference type="Pfam" id="PF19293">
    <property type="entry name" value="CdaA_N"/>
    <property type="match status" value="1"/>
</dbReference>
<dbReference type="Pfam" id="PF02457">
    <property type="entry name" value="DAC"/>
    <property type="match status" value="1"/>
</dbReference>
<dbReference type="GO" id="GO:0004016">
    <property type="term" value="F:adenylate cyclase activity"/>
    <property type="evidence" value="ECO:0007669"/>
    <property type="project" value="UniProtKB-UniRule"/>
</dbReference>
<keyword evidence="8 10" id="KW-1133">Transmembrane helix</keyword>
<keyword evidence="4 10" id="KW-0812">Transmembrane</keyword>
<dbReference type="PROSITE" id="PS51794">
    <property type="entry name" value="DAC"/>
    <property type="match status" value="1"/>
</dbReference>
<dbReference type="EC" id="2.7.7.85" evidence="10"/>
<dbReference type="GO" id="GO:0106408">
    <property type="term" value="F:diadenylate cyclase activity"/>
    <property type="evidence" value="ECO:0007669"/>
    <property type="project" value="UniProtKB-EC"/>
</dbReference>
<evidence type="ECO:0000259" key="11">
    <source>
        <dbReference type="PROSITE" id="PS51794"/>
    </source>
</evidence>
<keyword evidence="6 10" id="KW-0547">Nucleotide-binding</keyword>
<keyword evidence="7 10" id="KW-0067">ATP-binding</keyword>